<keyword evidence="2 5" id="KW-0808">Transferase</keyword>
<dbReference type="EMBL" id="JABCJF010000002">
    <property type="protein sequence ID" value="NMR33797.1"/>
    <property type="molecule type" value="Genomic_DNA"/>
</dbReference>
<protein>
    <submittedName>
        <fullName evidence="5">Glycosyltransferase family 2 protein</fullName>
    </submittedName>
</protein>
<name>A0A848MYP8_9FLAO</name>
<comment type="caution">
    <text evidence="5">The sequence shown here is derived from an EMBL/GenBank/DDBJ whole genome shotgun (WGS) entry which is preliminary data.</text>
</comment>
<accession>A0A848MYP8</accession>
<feature type="transmembrane region" description="Helical" evidence="3">
    <location>
        <begin position="293"/>
        <end position="313"/>
    </location>
</feature>
<keyword evidence="3" id="KW-0812">Transmembrane</keyword>
<dbReference type="SUPFAM" id="SSF53448">
    <property type="entry name" value="Nucleotide-diphospho-sugar transferases"/>
    <property type="match status" value="1"/>
</dbReference>
<evidence type="ECO:0000256" key="3">
    <source>
        <dbReference type="SAM" id="Phobius"/>
    </source>
</evidence>
<reference evidence="5 6" key="1">
    <citation type="submission" date="2020-04" db="EMBL/GenBank/DDBJ databases">
        <title>Genome analysis and antimicrobial resistance characteristics of Chryseobacterium aquaticum isolated from farmed salmonids.</title>
        <authorList>
            <person name="Saticioglu I.B."/>
            <person name="Duman M."/>
            <person name="Altun S."/>
        </authorList>
    </citation>
    <scope>NUCLEOTIDE SEQUENCE [LARGE SCALE GENOMIC DNA]</scope>
    <source>
        <strain evidence="5 6">C-174</strain>
    </source>
</reference>
<dbReference type="PANTHER" id="PTHR22916">
    <property type="entry name" value="GLYCOSYLTRANSFERASE"/>
    <property type="match status" value="1"/>
</dbReference>
<dbReference type="PANTHER" id="PTHR22916:SF51">
    <property type="entry name" value="GLYCOSYLTRANSFERASE EPSH-RELATED"/>
    <property type="match status" value="1"/>
</dbReference>
<evidence type="ECO:0000256" key="1">
    <source>
        <dbReference type="ARBA" id="ARBA00022676"/>
    </source>
</evidence>
<dbReference type="InterPro" id="IPR029044">
    <property type="entry name" value="Nucleotide-diphossugar_trans"/>
</dbReference>
<dbReference type="RefSeq" id="WP_169320752.1">
    <property type="nucleotide sequence ID" value="NZ_JABCJF010000002.1"/>
</dbReference>
<evidence type="ECO:0000313" key="5">
    <source>
        <dbReference type="EMBL" id="NMR33797.1"/>
    </source>
</evidence>
<dbReference type="CDD" id="cd00761">
    <property type="entry name" value="Glyco_tranf_GTA_type"/>
    <property type="match status" value="1"/>
</dbReference>
<feature type="domain" description="Glycosyltransferase 2-like" evidence="4">
    <location>
        <begin position="4"/>
        <end position="162"/>
    </location>
</feature>
<evidence type="ECO:0000313" key="6">
    <source>
        <dbReference type="Proteomes" id="UP000548067"/>
    </source>
</evidence>
<evidence type="ECO:0000256" key="2">
    <source>
        <dbReference type="ARBA" id="ARBA00022679"/>
    </source>
</evidence>
<proteinExistence type="predicted"/>
<keyword evidence="3" id="KW-0472">Membrane</keyword>
<evidence type="ECO:0000259" key="4">
    <source>
        <dbReference type="Pfam" id="PF00535"/>
    </source>
</evidence>
<dbReference type="AlphaFoldDB" id="A0A848MYP8"/>
<sequence>MLISIIVPIYNSSVYLRECIDSILSQTYTNFELHLINDGSKDNSGEICEDYSRKDGRINVIHKANSGVSDTRNVGITAAKGEAICFIDSDDWIDDDYLEVFIKNFQDHHTLLIQSIKRDGKAISNYNFKTYNTSDEISDLFTENNLLYCGAPFAKFYNRSIISDNKIFFDKEISYGEDLIFFLDYMKHIENVTFINSAKYNYRYILGSLSTSKNHPFKNYLLVHIKILEFIEWLKNRTHNKLKYFYTVDWDMIESGIDQNMHILSNEMNAEFSTLKNTVHYPHFQFGSFHRKIFFLLIKINNLNLLIIYKNLFFKIRKRILTS</sequence>
<dbReference type="Proteomes" id="UP000548067">
    <property type="component" value="Unassembled WGS sequence"/>
</dbReference>
<organism evidence="5 6">
    <name type="scientific">Chryseobacterium aquaticum</name>
    <dbReference type="NCBI Taxonomy" id="452084"/>
    <lineage>
        <taxon>Bacteria</taxon>
        <taxon>Pseudomonadati</taxon>
        <taxon>Bacteroidota</taxon>
        <taxon>Flavobacteriia</taxon>
        <taxon>Flavobacteriales</taxon>
        <taxon>Weeksellaceae</taxon>
        <taxon>Chryseobacterium group</taxon>
        <taxon>Chryseobacterium</taxon>
    </lineage>
</organism>
<keyword evidence="3" id="KW-1133">Transmembrane helix</keyword>
<dbReference type="GO" id="GO:0016758">
    <property type="term" value="F:hexosyltransferase activity"/>
    <property type="evidence" value="ECO:0007669"/>
    <property type="project" value="UniProtKB-ARBA"/>
</dbReference>
<dbReference type="InterPro" id="IPR001173">
    <property type="entry name" value="Glyco_trans_2-like"/>
</dbReference>
<dbReference type="Gene3D" id="3.90.550.10">
    <property type="entry name" value="Spore Coat Polysaccharide Biosynthesis Protein SpsA, Chain A"/>
    <property type="match status" value="1"/>
</dbReference>
<keyword evidence="1" id="KW-0328">Glycosyltransferase</keyword>
<gene>
    <name evidence="5" type="ORF">HIO71_06190</name>
</gene>
<dbReference type="Pfam" id="PF00535">
    <property type="entry name" value="Glycos_transf_2"/>
    <property type="match status" value="1"/>
</dbReference>